<name>A0A0D7BA39_9AGAR</name>
<reference evidence="1 2" key="1">
    <citation type="journal article" date="2015" name="Fungal Genet. Biol.">
        <title>Evolution of novel wood decay mechanisms in Agaricales revealed by the genome sequences of Fistulina hepatica and Cylindrobasidium torrendii.</title>
        <authorList>
            <person name="Floudas D."/>
            <person name="Held B.W."/>
            <person name="Riley R."/>
            <person name="Nagy L.G."/>
            <person name="Koehler G."/>
            <person name="Ransdell A.S."/>
            <person name="Younus H."/>
            <person name="Chow J."/>
            <person name="Chiniquy J."/>
            <person name="Lipzen A."/>
            <person name="Tritt A."/>
            <person name="Sun H."/>
            <person name="Haridas S."/>
            <person name="LaButti K."/>
            <person name="Ohm R.A."/>
            <person name="Kues U."/>
            <person name="Blanchette R.A."/>
            <person name="Grigoriev I.V."/>
            <person name="Minto R.E."/>
            <person name="Hibbett D.S."/>
        </authorList>
    </citation>
    <scope>NUCLEOTIDE SEQUENCE [LARGE SCALE GENOMIC DNA]</scope>
    <source>
        <strain evidence="1 2">FP15055 ss-10</strain>
    </source>
</reference>
<keyword evidence="2" id="KW-1185">Reference proteome</keyword>
<evidence type="ECO:0000313" key="1">
    <source>
        <dbReference type="EMBL" id="KIY67408.1"/>
    </source>
</evidence>
<proteinExistence type="predicted"/>
<evidence type="ECO:0000313" key="2">
    <source>
        <dbReference type="Proteomes" id="UP000054007"/>
    </source>
</evidence>
<sequence>MVVSLELGVSLERTIKVWPFDDKNPVALSFQLSSSAASSSSAMLFKSLFTLALAAVSIAAPAPVPAEVEDRAVSFESISIGLTIVITRYRSDPSFDNRVNLCRFRNRLNQNQRTNAQRLGFDFNRFQCPTVYNQLDTVQAGLGQAYEAWIRNPSRQNTRVFCAVYSQLRQRQLNRIAAFGININVQCPANINQRLDAIFPGLSTAYNNWVANPSPQNTAALCAITNQLTADQRSRIAALGITINVQCPSVASQLNAIQAGLGQAYQAYTRNQNRFTTNALCAITSQLTPAQQASVAALGVTFNVQCPTNAQRLDAISPGLSTAYNNLVAGPNVFANQLAYCQITTRLNFQQTAQLQALNLNGANGLQCTNVILRNRLNNISPGFGDAWYNWYTNRTPANLAALCTLTAQLSRQQRNRLLNLGVDTATFGCPA</sequence>
<gene>
    <name evidence="1" type="ORF">CYLTODRAFT_454511</name>
</gene>
<organism evidence="1 2">
    <name type="scientific">Cylindrobasidium torrendii FP15055 ss-10</name>
    <dbReference type="NCBI Taxonomy" id="1314674"/>
    <lineage>
        <taxon>Eukaryota</taxon>
        <taxon>Fungi</taxon>
        <taxon>Dikarya</taxon>
        <taxon>Basidiomycota</taxon>
        <taxon>Agaricomycotina</taxon>
        <taxon>Agaricomycetes</taxon>
        <taxon>Agaricomycetidae</taxon>
        <taxon>Agaricales</taxon>
        <taxon>Marasmiineae</taxon>
        <taxon>Physalacriaceae</taxon>
        <taxon>Cylindrobasidium</taxon>
    </lineage>
</organism>
<dbReference type="Proteomes" id="UP000054007">
    <property type="component" value="Unassembled WGS sequence"/>
</dbReference>
<dbReference type="AlphaFoldDB" id="A0A0D7BA39"/>
<accession>A0A0D7BA39</accession>
<protein>
    <submittedName>
        <fullName evidence="1">Uncharacterized protein</fullName>
    </submittedName>
</protein>
<dbReference type="EMBL" id="KN880527">
    <property type="protein sequence ID" value="KIY67408.1"/>
    <property type="molecule type" value="Genomic_DNA"/>
</dbReference>